<feature type="domain" description="Alpha/beta hydrolase fold-3" evidence="3">
    <location>
        <begin position="77"/>
        <end position="277"/>
    </location>
</feature>
<proteinExistence type="inferred from homology"/>
<keyword evidence="2 4" id="KW-0378">Hydrolase</keyword>
<dbReference type="PANTHER" id="PTHR48081">
    <property type="entry name" value="AB HYDROLASE SUPERFAMILY PROTEIN C4A8.06C"/>
    <property type="match status" value="1"/>
</dbReference>
<evidence type="ECO:0000313" key="4">
    <source>
        <dbReference type="EMBL" id="GLQ27905.1"/>
    </source>
</evidence>
<dbReference type="InterPro" id="IPR029058">
    <property type="entry name" value="AB_hydrolase_fold"/>
</dbReference>
<evidence type="ECO:0000256" key="1">
    <source>
        <dbReference type="ARBA" id="ARBA00010515"/>
    </source>
</evidence>
<evidence type="ECO:0000313" key="5">
    <source>
        <dbReference type="Proteomes" id="UP001161388"/>
    </source>
</evidence>
<dbReference type="Pfam" id="PF07859">
    <property type="entry name" value="Abhydrolase_3"/>
    <property type="match status" value="1"/>
</dbReference>
<dbReference type="InterPro" id="IPR002168">
    <property type="entry name" value="Lipase_GDXG_HIS_AS"/>
</dbReference>
<dbReference type="PROSITE" id="PS01173">
    <property type="entry name" value="LIPASE_GDXG_HIS"/>
    <property type="match status" value="1"/>
</dbReference>
<name>A0ABQ5VLE3_9RHOB</name>
<dbReference type="Proteomes" id="UP001161388">
    <property type="component" value="Unassembled WGS sequence"/>
</dbReference>
<evidence type="ECO:0000256" key="2">
    <source>
        <dbReference type="ARBA" id="ARBA00022801"/>
    </source>
</evidence>
<evidence type="ECO:0000259" key="3">
    <source>
        <dbReference type="Pfam" id="PF07859"/>
    </source>
</evidence>
<dbReference type="RefSeq" id="WP_284374253.1">
    <property type="nucleotide sequence ID" value="NZ_BSNL01000001.1"/>
</dbReference>
<sequence>MSLRAGLLNTWLRWVEKPAMARAKDPAQLRRRMEMHARLFFHAPRGTRMQWQVLEHGHNRLDALEVAPRALTSDMVVLYVHGGGFVFGSPTAYSALAGQMARRLGARVILPRYRLAPEHPFPAAFDDICTAWQSLLKSGISPDKIVIGGDSAGGALTLSLLGQLAEEDAPMPAGTFCFSPLTDVTYSGESFGKNAKAEAVLPAERAHDMCAMYLGGAEVTDPRISPLFGRFEGVPPVWITVGDTEILYDDGRRMAQVLRDDGVEVTLQVQRDLPHVWPLFHNILPEARQTLDDLVEWITQTQVLPGEN</sequence>
<dbReference type="SUPFAM" id="SSF53474">
    <property type="entry name" value="alpha/beta-Hydrolases"/>
    <property type="match status" value="1"/>
</dbReference>
<comment type="caution">
    <text evidence="4">The sequence shown here is derived from an EMBL/GenBank/DDBJ whole genome shotgun (WGS) entry which is preliminary data.</text>
</comment>
<comment type="similarity">
    <text evidence="1">Belongs to the 'GDXG' lipolytic enzyme family.</text>
</comment>
<dbReference type="PANTHER" id="PTHR48081:SF8">
    <property type="entry name" value="ALPHA_BETA HYDROLASE FOLD-3 DOMAIN-CONTAINING PROTEIN-RELATED"/>
    <property type="match status" value="1"/>
</dbReference>
<dbReference type="GO" id="GO:0016787">
    <property type="term" value="F:hydrolase activity"/>
    <property type="evidence" value="ECO:0007669"/>
    <property type="project" value="UniProtKB-KW"/>
</dbReference>
<dbReference type="InterPro" id="IPR050300">
    <property type="entry name" value="GDXG_lipolytic_enzyme"/>
</dbReference>
<dbReference type="EMBL" id="BSNL01000001">
    <property type="protein sequence ID" value="GLQ27905.1"/>
    <property type="molecule type" value="Genomic_DNA"/>
</dbReference>
<gene>
    <name evidence="4" type="ORF">GCM10007927_27080</name>
</gene>
<protein>
    <submittedName>
        <fullName evidence="4">Hydrolase</fullName>
    </submittedName>
</protein>
<reference evidence="4" key="1">
    <citation type="journal article" date="2014" name="Int. J. Syst. Evol. Microbiol.">
        <title>Complete genome of a new Firmicutes species belonging to the dominant human colonic microbiota ('Ruminococcus bicirculans') reveals two chromosomes and a selective capacity to utilize plant glucans.</title>
        <authorList>
            <consortium name="NISC Comparative Sequencing Program"/>
            <person name="Wegmann U."/>
            <person name="Louis P."/>
            <person name="Goesmann A."/>
            <person name="Henrissat B."/>
            <person name="Duncan S.H."/>
            <person name="Flint H.J."/>
        </authorList>
    </citation>
    <scope>NUCLEOTIDE SEQUENCE</scope>
    <source>
        <strain evidence="4">NBRC 109915</strain>
    </source>
</reference>
<reference evidence="4" key="2">
    <citation type="submission" date="2023-01" db="EMBL/GenBank/DDBJ databases">
        <title>Draft genome sequence of Sulfitobacter pacificus strain NBRC 109915.</title>
        <authorList>
            <person name="Sun Q."/>
            <person name="Mori K."/>
        </authorList>
    </citation>
    <scope>NUCLEOTIDE SEQUENCE</scope>
    <source>
        <strain evidence="4">NBRC 109915</strain>
    </source>
</reference>
<organism evidence="4 5">
    <name type="scientific">Sulfitobacter pacificus</name>
    <dbReference type="NCBI Taxonomy" id="1499314"/>
    <lineage>
        <taxon>Bacteria</taxon>
        <taxon>Pseudomonadati</taxon>
        <taxon>Pseudomonadota</taxon>
        <taxon>Alphaproteobacteria</taxon>
        <taxon>Rhodobacterales</taxon>
        <taxon>Roseobacteraceae</taxon>
        <taxon>Sulfitobacter</taxon>
    </lineage>
</organism>
<dbReference type="Gene3D" id="3.40.50.1820">
    <property type="entry name" value="alpha/beta hydrolase"/>
    <property type="match status" value="1"/>
</dbReference>
<dbReference type="InterPro" id="IPR013094">
    <property type="entry name" value="AB_hydrolase_3"/>
</dbReference>
<accession>A0ABQ5VLE3</accession>
<keyword evidence="5" id="KW-1185">Reference proteome</keyword>